<dbReference type="Pfam" id="PF00076">
    <property type="entry name" value="RRM_1"/>
    <property type="match status" value="1"/>
</dbReference>
<keyword evidence="7" id="KW-1185">Reference proteome</keyword>
<dbReference type="GO" id="GO:0016607">
    <property type="term" value="C:nuclear speck"/>
    <property type="evidence" value="ECO:0000318"/>
    <property type="project" value="GO_Central"/>
</dbReference>
<evidence type="ECO:0000256" key="3">
    <source>
        <dbReference type="ARBA" id="ARBA00023187"/>
    </source>
</evidence>
<keyword evidence="2 4" id="KW-0694">RNA-binding</keyword>
<organism evidence="6 7">
    <name type="scientific">Trichomonas vaginalis (strain ATCC PRA-98 / G3)</name>
    <dbReference type="NCBI Taxonomy" id="412133"/>
    <lineage>
        <taxon>Eukaryota</taxon>
        <taxon>Metamonada</taxon>
        <taxon>Parabasalia</taxon>
        <taxon>Trichomonadida</taxon>
        <taxon>Trichomonadidae</taxon>
        <taxon>Trichomonas</taxon>
    </lineage>
</organism>
<keyword evidence="3" id="KW-0508">mRNA splicing</keyword>
<evidence type="ECO:0000256" key="2">
    <source>
        <dbReference type="ARBA" id="ARBA00022884"/>
    </source>
</evidence>
<dbReference type="GO" id="GO:0000245">
    <property type="term" value="P:spliceosomal complex assembly"/>
    <property type="evidence" value="ECO:0000318"/>
    <property type="project" value="GO_Central"/>
</dbReference>
<evidence type="ECO:0000313" key="6">
    <source>
        <dbReference type="EMBL" id="EAY09623.1"/>
    </source>
</evidence>
<dbReference type="Proteomes" id="UP000001542">
    <property type="component" value="Unassembled WGS sequence"/>
</dbReference>
<dbReference type="InParanoid" id="A2ECM6"/>
<dbReference type="GO" id="GO:0008187">
    <property type="term" value="F:poly-pyrimidine tract binding"/>
    <property type="evidence" value="ECO:0000318"/>
    <property type="project" value="GO_Central"/>
</dbReference>
<dbReference type="OrthoDB" id="10266058at2759"/>
<dbReference type="SUPFAM" id="SSF54928">
    <property type="entry name" value="RNA-binding domain, RBD"/>
    <property type="match status" value="1"/>
</dbReference>
<dbReference type="CDD" id="cd12232">
    <property type="entry name" value="RRM3_U2AF65"/>
    <property type="match status" value="1"/>
</dbReference>
<dbReference type="GO" id="GO:0089701">
    <property type="term" value="C:U2AF complex"/>
    <property type="evidence" value="ECO:0000318"/>
    <property type="project" value="GO_Central"/>
</dbReference>
<dbReference type="RefSeq" id="XP_001321846.1">
    <property type="nucleotide sequence ID" value="XM_001321811.1"/>
</dbReference>
<evidence type="ECO:0000256" key="4">
    <source>
        <dbReference type="PROSITE-ProRule" id="PRU00176"/>
    </source>
</evidence>
<dbReference type="VEuPathDB" id="TrichDB:TVAGG3_0882170"/>
<dbReference type="PROSITE" id="PS50102">
    <property type="entry name" value="RRM"/>
    <property type="match status" value="1"/>
</dbReference>
<dbReference type="VEuPathDB" id="TrichDB:TVAG_056670"/>
<dbReference type="InterPro" id="IPR000504">
    <property type="entry name" value="RRM_dom"/>
</dbReference>
<dbReference type="Gene3D" id="3.30.70.330">
    <property type="match status" value="2"/>
</dbReference>
<evidence type="ECO:0000256" key="1">
    <source>
        <dbReference type="ARBA" id="ARBA00022664"/>
    </source>
</evidence>
<dbReference type="PANTHER" id="PTHR23139">
    <property type="entry name" value="RNA-BINDING PROTEIN"/>
    <property type="match status" value="1"/>
</dbReference>
<dbReference type="InterPro" id="IPR035979">
    <property type="entry name" value="RBD_domain_sf"/>
</dbReference>
<reference evidence="6" key="1">
    <citation type="submission" date="2006-10" db="EMBL/GenBank/DDBJ databases">
        <authorList>
            <person name="Amadeo P."/>
            <person name="Zhao Q."/>
            <person name="Wortman J."/>
            <person name="Fraser-Liggett C."/>
            <person name="Carlton J."/>
        </authorList>
    </citation>
    <scope>NUCLEOTIDE SEQUENCE</scope>
    <source>
        <strain evidence="6">G3</strain>
    </source>
</reference>
<protein>
    <recommendedName>
        <fullName evidence="5">RRM domain-containing protein</fullName>
    </recommendedName>
</protein>
<dbReference type="GO" id="GO:0030628">
    <property type="term" value="F:pre-mRNA 3'-splice site binding"/>
    <property type="evidence" value="ECO:0000318"/>
    <property type="project" value="GO_Central"/>
</dbReference>
<gene>
    <name evidence="6" type="ORF">TVAG_056670</name>
</gene>
<dbReference type="EMBL" id="DS113354">
    <property type="protein sequence ID" value="EAY09623.1"/>
    <property type="molecule type" value="Genomic_DNA"/>
</dbReference>
<name>A2ECM6_TRIV3</name>
<dbReference type="KEGG" id="tva:4767546"/>
<reference evidence="6" key="2">
    <citation type="journal article" date="2007" name="Science">
        <title>Draft genome sequence of the sexually transmitted pathogen Trichomonas vaginalis.</title>
        <authorList>
            <person name="Carlton J.M."/>
            <person name="Hirt R.P."/>
            <person name="Silva J.C."/>
            <person name="Delcher A.L."/>
            <person name="Schatz M."/>
            <person name="Zhao Q."/>
            <person name="Wortman J.R."/>
            <person name="Bidwell S.L."/>
            <person name="Alsmark U.C.M."/>
            <person name="Besteiro S."/>
            <person name="Sicheritz-Ponten T."/>
            <person name="Noel C.J."/>
            <person name="Dacks J.B."/>
            <person name="Foster P.G."/>
            <person name="Simillion C."/>
            <person name="Van de Peer Y."/>
            <person name="Miranda-Saavedra D."/>
            <person name="Barton G.J."/>
            <person name="Westrop G.D."/>
            <person name="Mueller S."/>
            <person name="Dessi D."/>
            <person name="Fiori P.L."/>
            <person name="Ren Q."/>
            <person name="Paulsen I."/>
            <person name="Zhang H."/>
            <person name="Bastida-Corcuera F.D."/>
            <person name="Simoes-Barbosa A."/>
            <person name="Brown M.T."/>
            <person name="Hayes R.D."/>
            <person name="Mukherjee M."/>
            <person name="Okumura C.Y."/>
            <person name="Schneider R."/>
            <person name="Smith A.J."/>
            <person name="Vanacova S."/>
            <person name="Villalvazo M."/>
            <person name="Haas B.J."/>
            <person name="Pertea M."/>
            <person name="Feldblyum T.V."/>
            <person name="Utterback T.R."/>
            <person name="Shu C.L."/>
            <person name="Osoegawa K."/>
            <person name="de Jong P.J."/>
            <person name="Hrdy I."/>
            <person name="Horvathova L."/>
            <person name="Zubacova Z."/>
            <person name="Dolezal P."/>
            <person name="Malik S.B."/>
            <person name="Logsdon J.M. Jr."/>
            <person name="Henze K."/>
            <person name="Gupta A."/>
            <person name="Wang C.C."/>
            <person name="Dunne R.L."/>
            <person name="Upcroft J.A."/>
            <person name="Upcroft P."/>
            <person name="White O."/>
            <person name="Salzberg S.L."/>
            <person name="Tang P."/>
            <person name="Chiu C.-H."/>
            <person name="Lee Y.-S."/>
            <person name="Embley T.M."/>
            <person name="Coombs G.H."/>
            <person name="Mottram J.C."/>
            <person name="Tachezy J."/>
            <person name="Fraser-Liggett C.M."/>
            <person name="Johnson P.J."/>
        </authorList>
    </citation>
    <scope>NUCLEOTIDE SEQUENCE [LARGE SCALE GENOMIC DNA]</scope>
    <source>
        <strain evidence="6">G3</strain>
    </source>
</reference>
<feature type="domain" description="RRM" evidence="5">
    <location>
        <begin position="79"/>
        <end position="161"/>
    </location>
</feature>
<sequence length="410" mass="46788">MNPEARRHQRLRGGWDVGPDEFKSLGFTIGLPPGIYVPQTKQISDTSQRFEECDQQFAAYDSNFAVQERSALFEAGKIVRCFVSSLPPNITEARLKQVINQTLFKKNLTSQPDVVYKVSINSQGQFAFVDFEKPKDAEKFVELKDSFIIDGFTLKIRKSTMATTTETSLTLPHEHVNGLIIQDKSFFDTSLESEKICQEIKEIVSKYAIVDKVQMPKFNDIRLGYVIVDLFNPDYVDFVILKLKLNHNLQARRCFVQSGEYPRDISEIKSKIMHTNLNKGMQKEKLYSVYPKKDLTIADIFNLDVDIATIDAIVPYSSSRFLKIYNVLKRDTPSEEVNTVIGDMKEECEKYGKVLNAYAETTFPKFSSIIPTPIVIEYEKTEDAVKAQKIIAGLQYCGRALITCLEDPRM</sequence>
<dbReference type="InterPro" id="IPR012677">
    <property type="entry name" value="Nucleotide-bd_a/b_plait_sf"/>
</dbReference>
<accession>A2ECM6</accession>
<dbReference type="SMART" id="SM00360">
    <property type="entry name" value="RRM"/>
    <property type="match status" value="1"/>
</dbReference>
<dbReference type="GO" id="GO:0000243">
    <property type="term" value="C:commitment complex"/>
    <property type="evidence" value="ECO:0000318"/>
    <property type="project" value="GO_Central"/>
</dbReference>
<keyword evidence="1" id="KW-0507">mRNA processing</keyword>
<evidence type="ECO:0000259" key="5">
    <source>
        <dbReference type="PROSITE" id="PS50102"/>
    </source>
</evidence>
<evidence type="ECO:0000313" key="7">
    <source>
        <dbReference type="Proteomes" id="UP000001542"/>
    </source>
</evidence>
<proteinExistence type="predicted"/>
<dbReference type="AlphaFoldDB" id="A2ECM6"/>
<dbReference type="GO" id="GO:0071004">
    <property type="term" value="C:U2-type prespliceosome"/>
    <property type="evidence" value="ECO:0000318"/>
    <property type="project" value="GO_Central"/>
</dbReference>
<dbReference type="STRING" id="5722.A2ECM6"/>